<reference evidence="2" key="1">
    <citation type="journal article" date="2014" name="PLoS ONE">
        <title>Transcriptome-Based Identification of ABC Transporters in the Western Tarnished Plant Bug Lygus hesperus.</title>
        <authorList>
            <person name="Hull J.J."/>
            <person name="Chaney K."/>
            <person name="Geib S.M."/>
            <person name="Fabrick J.A."/>
            <person name="Brent C.S."/>
            <person name="Walsh D."/>
            <person name="Lavine L.C."/>
        </authorList>
    </citation>
    <scope>NUCLEOTIDE SEQUENCE</scope>
</reference>
<accession>A0A0A9YYJ7</accession>
<reference evidence="2" key="2">
    <citation type="submission" date="2014-07" db="EMBL/GenBank/DDBJ databases">
        <authorList>
            <person name="Hull J."/>
        </authorList>
    </citation>
    <scope>NUCLEOTIDE SEQUENCE</scope>
</reference>
<organism evidence="2">
    <name type="scientific">Lygus hesperus</name>
    <name type="common">Western plant bug</name>
    <dbReference type="NCBI Taxonomy" id="30085"/>
    <lineage>
        <taxon>Eukaryota</taxon>
        <taxon>Metazoa</taxon>
        <taxon>Ecdysozoa</taxon>
        <taxon>Arthropoda</taxon>
        <taxon>Hexapoda</taxon>
        <taxon>Insecta</taxon>
        <taxon>Pterygota</taxon>
        <taxon>Neoptera</taxon>
        <taxon>Paraneoptera</taxon>
        <taxon>Hemiptera</taxon>
        <taxon>Heteroptera</taxon>
        <taxon>Panheteroptera</taxon>
        <taxon>Cimicomorpha</taxon>
        <taxon>Miridae</taxon>
        <taxon>Mirini</taxon>
        <taxon>Lygus</taxon>
    </lineage>
</organism>
<gene>
    <name evidence="2" type="primary">TDS4</name>
    <name evidence="2" type="ORF">CM83_4794</name>
</gene>
<dbReference type="EMBL" id="GBHO01006300">
    <property type="protein sequence ID" value="JAG37304.1"/>
    <property type="molecule type" value="Transcribed_RNA"/>
</dbReference>
<evidence type="ECO:0000313" key="2">
    <source>
        <dbReference type="EMBL" id="JAG37304.1"/>
    </source>
</evidence>
<dbReference type="AlphaFoldDB" id="A0A0A9YYJ7"/>
<feature type="region of interest" description="Disordered" evidence="1">
    <location>
        <begin position="246"/>
        <end position="278"/>
    </location>
</feature>
<name>A0A0A9YYJ7_LYGHE</name>
<protein>
    <submittedName>
        <fullName evidence="2">Transcription factor IIIB 70 kDa subunit</fullName>
    </submittedName>
</protein>
<proteinExistence type="predicted"/>
<feature type="non-terminal residue" evidence="2">
    <location>
        <position position="1"/>
    </location>
</feature>
<evidence type="ECO:0000256" key="1">
    <source>
        <dbReference type="SAM" id="MobiDB-lite"/>
    </source>
</evidence>
<sequence length="304" mass="34117">IVRIGENVLRSRLGEFSNTSSVSLTTEDIEALDIPSDPKLLAELEAGGDSISPPAFQKLQIRSEKIRRLRQILETRPNLAKLVAQSDESMDDDNYMSQSIYSDSSLEDLVKQIDRTLNADPVLESIYKELVEAQKIGNSAQLYPFNKDENISNDSDSNKLTHENVQDTIEYVSNTKQSTNTESTEVVISKIKKRKADDDTISVQNRASMLKAVIGEDLIDDTVLELIEDELVITAPRSQLSIYQRKSQNTKKLKQGCNNSDPSDNETDDDINPPKTSVETLTSMGETFQLTQEEICKQVQIERE</sequence>